<feature type="chain" id="PRO_5020556327" description="Secreted protein" evidence="1">
    <location>
        <begin position="21"/>
        <end position="72"/>
    </location>
</feature>
<evidence type="ECO:0000313" key="2">
    <source>
        <dbReference type="EMBL" id="TKR89881.1"/>
    </source>
</evidence>
<keyword evidence="3" id="KW-1185">Reference proteome</keyword>
<dbReference type="AlphaFoldDB" id="A0A4U5P2R0"/>
<proteinExistence type="predicted"/>
<protein>
    <recommendedName>
        <fullName evidence="4">Secreted protein</fullName>
    </recommendedName>
</protein>
<evidence type="ECO:0000313" key="3">
    <source>
        <dbReference type="Proteomes" id="UP000298663"/>
    </source>
</evidence>
<reference evidence="2 3" key="1">
    <citation type="journal article" date="2015" name="Genome Biol.">
        <title>Comparative genomics of Steinernema reveals deeply conserved gene regulatory networks.</title>
        <authorList>
            <person name="Dillman A.R."/>
            <person name="Macchietto M."/>
            <person name="Porter C.F."/>
            <person name="Rogers A."/>
            <person name="Williams B."/>
            <person name="Antoshechkin I."/>
            <person name="Lee M.M."/>
            <person name="Goodwin Z."/>
            <person name="Lu X."/>
            <person name="Lewis E.E."/>
            <person name="Goodrich-Blair H."/>
            <person name="Stock S.P."/>
            <person name="Adams B.J."/>
            <person name="Sternberg P.W."/>
            <person name="Mortazavi A."/>
        </authorList>
    </citation>
    <scope>NUCLEOTIDE SEQUENCE [LARGE SCALE GENOMIC DNA]</scope>
    <source>
        <strain evidence="2 3">ALL</strain>
    </source>
</reference>
<organism evidence="2 3">
    <name type="scientific">Steinernema carpocapsae</name>
    <name type="common">Entomopathogenic nematode</name>
    <dbReference type="NCBI Taxonomy" id="34508"/>
    <lineage>
        <taxon>Eukaryota</taxon>
        <taxon>Metazoa</taxon>
        <taxon>Ecdysozoa</taxon>
        <taxon>Nematoda</taxon>
        <taxon>Chromadorea</taxon>
        <taxon>Rhabditida</taxon>
        <taxon>Tylenchina</taxon>
        <taxon>Panagrolaimomorpha</taxon>
        <taxon>Strongyloidoidea</taxon>
        <taxon>Steinernematidae</taxon>
        <taxon>Steinernema</taxon>
    </lineage>
</organism>
<keyword evidence="1" id="KW-0732">Signal</keyword>
<reference evidence="2 3" key="2">
    <citation type="journal article" date="2019" name="G3 (Bethesda)">
        <title>Hybrid Assembly of the Genome of the Entomopathogenic Nematode Steinernema carpocapsae Identifies the X-Chromosome.</title>
        <authorList>
            <person name="Serra L."/>
            <person name="Macchietto M."/>
            <person name="Macias-Munoz A."/>
            <person name="McGill C.J."/>
            <person name="Rodriguez I.M."/>
            <person name="Rodriguez B."/>
            <person name="Murad R."/>
            <person name="Mortazavi A."/>
        </authorList>
    </citation>
    <scope>NUCLEOTIDE SEQUENCE [LARGE SCALE GENOMIC DNA]</scope>
    <source>
        <strain evidence="2 3">ALL</strain>
    </source>
</reference>
<comment type="caution">
    <text evidence="2">The sequence shown here is derived from an EMBL/GenBank/DDBJ whole genome shotgun (WGS) entry which is preliminary data.</text>
</comment>
<feature type="signal peptide" evidence="1">
    <location>
        <begin position="1"/>
        <end position="20"/>
    </location>
</feature>
<sequence length="72" mass="8576">MFRVCQISALLTLSLDAVQTRCCTKECGPDKKCTNLWHVWGWTQHCTSRRRRGIRPFPEKFKSYSLEYSYEQ</sequence>
<name>A0A4U5P2R0_STECR</name>
<accession>A0A4U5P2R0</accession>
<dbReference type="Proteomes" id="UP000298663">
    <property type="component" value="Unassembled WGS sequence"/>
</dbReference>
<evidence type="ECO:0000256" key="1">
    <source>
        <dbReference type="SAM" id="SignalP"/>
    </source>
</evidence>
<dbReference type="OrthoDB" id="10526662at2759"/>
<gene>
    <name evidence="2" type="ORF">L596_013921</name>
</gene>
<evidence type="ECO:0008006" key="4">
    <source>
        <dbReference type="Google" id="ProtNLM"/>
    </source>
</evidence>
<dbReference type="EMBL" id="AZBU02000003">
    <property type="protein sequence ID" value="TKR89881.1"/>
    <property type="molecule type" value="Genomic_DNA"/>
</dbReference>